<evidence type="ECO:0000256" key="6">
    <source>
        <dbReference type="ARBA" id="ARBA00022837"/>
    </source>
</evidence>
<feature type="compositionally biased region" description="Low complexity" evidence="7">
    <location>
        <begin position="28"/>
        <end position="38"/>
    </location>
</feature>
<keyword evidence="4" id="KW-0732">Signal</keyword>
<feature type="compositionally biased region" description="Basic and acidic residues" evidence="7">
    <location>
        <begin position="1"/>
        <end position="10"/>
    </location>
</feature>
<dbReference type="InterPro" id="IPR050738">
    <property type="entry name" value="Sulfatase"/>
</dbReference>
<comment type="cofactor">
    <cofactor evidence="1">
        <name>Ca(2+)</name>
        <dbReference type="ChEBI" id="CHEBI:29108"/>
    </cofactor>
</comment>
<dbReference type="InterPro" id="IPR017850">
    <property type="entry name" value="Alkaline_phosphatase_core_sf"/>
</dbReference>
<dbReference type="PROSITE" id="PS00149">
    <property type="entry name" value="SULFATASE_2"/>
    <property type="match status" value="1"/>
</dbReference>
<evidence type="ECO:0000256" key="1">
    <source>
        <dbReference type="ARBA" id="ARBA00001913"/>
    </source>
</evidence>
<organism evidence="9 10">
    <name type="scientific">Paenibacillus anseongense</name>
    <dbReference type="NCBI Taxonomy" id="2682845"/>
    <lineage>
        <taxon>Bacteria</taxon>
        <taxon>Bacillati</taxon>
        <taxon>Bacillota</taxon>
        <taxon>Bacilli</taxon>
        <taxon>Bacillales</taxon>
        <taxon>Paenibacillaceae</taxon>
        <taxon>Paenibacillus</taxon>
    </lineage>
</organism>
<gene>
    <name evidence="9" type="ORF">GON05_25400</name>
</gene>
<dbReference type="InterPro" id="IPR000917">
    <property type="entry name" value="Sulfatase_N"/>
</dbReference>
<keyword evidence="3" id="KW-0479">Metal-binding</keyword>
<dbReference type="Gene3D" id="3.40.720.10">
    <property type="entry name" value="Alkaline Phosphatase, subunit A"/>
    <property type="match status" value="1"/>
</dbReference>
<evidence type="ECO:0000256" key="4">
    <source>
        <dbReference type="ARBA" id="ARBA00022729"/>
    </source>
</evidence>
<evidence type="ECO:0000256" key="2">
    <source>
        <dbReference type="ARBA" id="ARBA00008779"/>
    </source>
</evidence>
<proteinExistence type="inferred from homology"/>
<dbReference type="EMBL" id="WSEM01000020">
    <property type="protein sequence ID" value="MVQ37964.1"/>
    <property type="molecule type" value="Genomic_DNA"/>
</dbReference>
<dbReference type="RefSeq" id="WP_157323001.1">
    <property type="nucleotide sequence ID" value="NZ_WSEM01000020.1"/>
</dbReference>
<comment type="similarity">
    <text evidence="2">Belongs to the sulfatase family.</text>
</comment>
<accession>A0ABW9UF92</accession>
<evidence type="ECO:0000259" key="8">
    <source>
        <dbReference type="Pfam" id="PF00884"/>
    </source>
</evidence>
<evidence type="ECO:0000313" key="9">
    <source>
        <dbReference type="EMBL" id="MVQ37964.1"/>
    </source>
</evidence>
<sequence>MKEKNTKKFSSEGTSAGKPLYDKPLPGKPSIGKPSPGKPNVVFIIADDHRGEAIGAFGNETVKTPVLDSLAADGTSCRNTRIFGGLSGAVCAPSRACVHTGIPIFRAMIGKDMKNREHSSVIRPDVRLMPQTMQDAGYLTHAIGKWHNDKASFARSFGGGDKLAFHGMSEHTSVPVYDYDVTGVYPKENEYMEHTFSTELFTDAAVNFIENYQVDQPFFLYVAYTAPHDPRTAPEPYASMYDKSDIQLPPNFVSEHPFDTGDMTVRDEKLAQWPRDENEIRGHIADYYAMISHLDAQIGRVVEALKAKGIFDDTLFVYTADHGLAVGQHGLMGKQNLYDHSVRIPLIFRGPGMPKGKQELALASNIDIFPTVAGLCGVELPEETEGISLCPIFAGESDVIRNIVGAIYRDVQRMVTDGRWKLIRYYRSPETNTGTERIQLFDLLNDPWETQDVSADPANARVIEQLASEMASWMQESGDILQDKPVNPVAPLA</sequence>
<dbReference type="InterPro" id="IPR024607">
    <property type="entry name" value="Sulfatase_CS"/>
</dbReference>
<feature type="domain" description="Sulfatase N-terminal" evidence="8">
    <location>
        <begin position="39"/>
        <end position="378"/>
    </location>
</feature>
<evidence type="ECO:0000313" key="10">
    <source>
        <dbReference type="Proteomes" id="UP000467637"/>
    </source>
</evidence>
<dbReference type="Pfam" id="PF00884">
    <property type="entry name" value="Sulfatase"/>
    <property type="match status" value="1"/>
</dbReference>
<evidence type="ECO:0000256" key="7">
    <source>
        <dbReference type="SAM" id="MobiDB-lite"/>
    </source>
</evidence>
<keyword evidence="6" id="KW-0106">Calcium</keyword>
<keyword evidence="5" id="KW-0378">Hydrolase</keyword>
<comment type="caution">
    <text evidence="9">The sequence shown here is derived from an EMBL/GenBank/DDBJ whole genome shotgun (WGS) entry which is preliminary data.</text>
</comment>
<protein>
    <submittedName>
        <fullName evidence="9">Sulfatase-like hydrolase/transferase</fullName>
    </submittedName>
</protein>
<evidence type="ECO:0000256" key="5">
    <source>
        <dbReference type="ARBA" id="ARBA00022801"/>
    </source>
</evidence>
<dbReference type="PANTHER" id="PTHR42693:SF42">
    <property type="entry name" value="ARYLSULFATASE G"/>
    <property type="match status" value="1"/>
</dbReference>
<feature type="region of interest" description="Disordered" evidence="7">
    <location>
        <begin position="1"/>
        <end position="38"/>
    </location>
</feature>
<dbReference type="PANTHER" id="PTHR42693">
    <property type="entry name" value="ARYLSULFATASE FAMILY MEMBER"/>
    <property type="match status" value="1"/>
</dbReference>
<dbReference type="SUPFAM" id="SSF53649">
    <property type="entry name" value="Alkaline phosphatase-like"/>
    <property type="match status" value="1"/>
</dbReference>
<dbReference type="CDD" id="cd16155">
    <property type="entry name" value="sulfatase_like"/>
    <property type="match status" value="1"/>
</dbReference>
<reference evidence="9 10" key="1">
    <citation type="submission" date="2019-12" db="EMBL/GenBank/DDBJ databases">
        <authorList>
            <person name="Huq M.A."/>
        </authorList>
    </citation>
    <scope>NUCLEOTIDE SEQUENCE [LARGE SCALE GENOMIC DNA]</scope>
    <source>
        <strain evidence="9 10">MAH-34</strain>
    </source>
</reference>
<keyword evidence="10" id="KW-1185">Reference proteome</keyword>
<name>A0ABW9UF92_9BACL</name>
<evidence type="ECO:0000256" key="3">
    <source>
        <dbReference type="ARBA" id="ARBA00022723"/>
    </source>
</evidence>
<dbReference type="Proteomes" id="UP000467637">
    <property type="component" value="Unassembled WGS sequence"/>
</dbReference>